<accession>A0A6P8RWL1</accession>
<dbReference type="GO" id="GO:0005635">
    <property type="term" value="C:nuclear envelope"/>
    <property type="evidence" value="ECO:0007669"/>
    <property type="project" value="UniProtKB-SubCell"/>
</dbReference>
<feature type="compositionally biased region" description="Basic and acidic residues" evidence="7">
    <location>
        <begin position="206"/>
        <end position="215"/>
    </location>
</feature>
<proteinExistence type="inferred from homology"/>
<name>A0A6P8RWL1_GEOSA</name>
<comment type="similarity">
    <text evidence="2">Belongs to the CUSTOS family.</text>
</comment>
<dbReference type="GO" id="GO:0030178">
    <property type="term" value="P:negative regulation of Wnt signaling pathway"/>
    <property type="evidence" value="ECO:0007669"/>
    <property type="project" value="TreeGrafter"/>
</dbReference>
<dbReference type="GO" id="GO:0016055">
    <property type="term" value="P:Wnt signaling pathway"/>
    <property type="evidence" value="ECO:0007669"/>
    <property type="project" value="UniProtKB-KW"/>
</dbReference>
<dbReference type="PANTHER" id="PTHR14482:SF0">
    <property type="entry name" value="PROTEIN CUSTOS"/>
    <property type="match status" value="1"/>
</dbReference>
<dbReference type="GO" id="GO:0060061">
    <property type="term" value="P:Spemann organizer formation"/>
    <property type="evidence" value="ECO:0007669"/>
    <property type="project" value="TreeGrafter"/>
</dbReference>
<dbReference type="PANTHER" id="PTHR14482">
    <property type="entry name" value="CHROMOSOME 12 ORF 43 HOMOLOG"/>
    <property type="match status" value="1"/>
</dbReference>
<dbReference type="RefSeq" id="XP_033810017.1">
    <property type="nucleotide sequence ID" value="XM_033954126.1"/>
</dbReference>
<feature type="region of interest" description="Disordered" evidence="7">
    <location>
        <begin position="1"/>
        <end position="58"/>
    </location>
</feature>
<dbReference type="CTD" id="127517758"/>
<evidence type="ECO:0000256" key="6">
    <source>
        <dbReference type="ARBA" id="ARBA00023242"/>
    </source>
</evidence>
<feature type="compositionally biased region" description="Polar residues" evidence="7">
    <location>
        <begin position="23"/>
        <end position="39"/>
    </location>
</feature>
<dbReference type="Proteomes" id="UP000515159">
    <property type="component" value="Chromosome 8"/>
</dbReference>
<dbReference type="AlphaFoldDB" id="A0A6P8RWL1"/>
<feature type="region of interest" description="Disordered" evidence="7">
    <location>
        <begin position="164"/>
        <end position="238"/>
    </location>
</feature>
<dbReference type="GeneID" id="117364671"/>
<dbReference type="InParanoid" id="A0A6P8RWL1"/>
<reference evidence="9" key="1">
    <citation type="submission" date="2025-08" db="UniProtKB">
        <authorList>
            <consortium name="RefSeq"/>
        </authorList>
    </citation>
    <scope>IDENTIFICATION</scope>
</reference>
<dbReference type="OrthoDB" id="10053459at2759"/>
<keyword evidence="8" id="KW-1185">Reference proteome</keyword>
<evidence type="ECO:0000313" key="8">
    <source>
        <dbReference type="Proteomes" id="UP000515159"/>
    </source>
</evidence>
<keyword evidence="4" id="KW-0217">Developmental protein</keyword>
<keyword evidence="5" id="KW-0879">Wnt signaling pathway</keyword>
<evidence type="ECO:0000256" key="7">
    <source>
        <dbReference type="SAM" id="MobiDB-lite"/>
    </source>
</evidence>
<feature type="region of interest" description="Disordered" evidence="7">
    <location>
        <begin position="116"/>
        <end position="138"/>
    </location>
</feature>
<keyword evidence="6" id="KW-0539">Nucleus</keyword>
<evidence type="ECO:0000256" key="4">
    <source>
        <dbReference type="ARBA" id="ARBA00022473"/>
    </source>
</evidence>
<evidence type="ECO:0000256" key="5">
    <source>
        <dbReference type="ARBA" id="ARBA00022687"/>
    </source>
</evidence>
<dbReference type="Pfam" id="PF23999">
    <property type="entry name" value="CUSTOS"/>
    <property type="match status" value="1"/>
</dbReference>
<sequence>MAASDSESSEDLGPFREAVWEPPSSSNGIKKESSLTVTHPSLRLKTEDHENNGSELKTTPAFREFVAKKLEAMIDRCILVSQNEATPAVTAVPDTVSQEEGFRLFFSSVEENCGRASDVSSRKQRAPSSSEEDSEDEWQRCREAAVSFKDILKQSHLPVMQLEASQVRDQGTGDKNVRLKEKHKKKRGKTEAGEKRHNSIGCVTHLCEHDHHENSLLHPTSSKGRRKKRAKDSKQPSV</sequence>
<evidence type="ECO:0000256" key="2">
    <source>
        <dbReference type="ARBA" id="ARBA00008632"/>
    </source>
</evidence>
<evidence type="ECO:0000256" key="3">
    <source>
        <dbReference type="ARBA" id="ARBA00013465"/>
    </source>
</evidence>
<comment type="subcellular location">
    <subcellularLocation>
        <location evidence="1">Nucleus envelope</location>
    </subcellularLocation>
</comment>
<gene>
    <name evidence="9" type="primary">C8H12orf43</name>
</gene>
<dbReference type="InterPro" id="IPR026694">
    <property type="entry name" value="CUSTOS"/>
</dbReference>
<protein>
    <recommendedName>
        <fullName evidence="3">Protein CUSTOS</fullName>
    </recommendedName>
</protein>
<dbReference type="FunCoup" id="A0A6P8RWL1">
    <property type="interactions" value="871"/>
</dbReference>
<organism evidence="8 9">
    <name type="scientific">Geotrypetes seraphini</name>
    <name type="common">Gaboon caecilian</name>
    <name type="synonym">Caecilia seraphini</name>
    <dbReference type="NCBI Taxonomy" id="260995"/>
    <lineage>
        <taxon>Eukaryota</taxon>
        <taxon>Metazoa</taxon>
        <taxon>Chordata</taxon>
        <taxon>Craniata</taxon>
        <taxon>Vertebrata</taxon>
        <taxon>Euteleostomi</taxon>
        <taxon>Amphibia</taxon>
        <taxon>Gymnophiona</taxon>
        <taxon>Geotrypetes</taxon>
    </lineage>
</organism>
<evidence type="ECO:0000256" key="1">
    <source>
        <dbReference type="ARBA" id="ARBA00004259"/>
    </source>
</evidence>
<dbReference type="KEGG" id="gsh:117364671"/>
<evidence type="ECO:0000313" key="9">
    <source>
        <dbReference type="RefSeq" id="XP_033810017.1"/>
    </source>
</evidence>